<reference evidence="4 5" key="1">
    <citation type="submission" date="2019-10" db="EMBL/GenBank/DDBJ databases">
        <title>Assembly and Annotation for the nematode Trichostrongylus colubriformis.</title>
        <authorList>
            <person name="Martin J."/>
        </authorList>
    </citation>
    <scope>NUCLEOTIDE SEQUENCE [LARGE SCALE GENOMIC DNA]</scope>
    <source>
        <strain evidence="4">G859</strain>
        <tissue evidence="4">Whole worm</tissue>
    </source>
</reference>
<keyword evidence="2" id="KW-0768">Sushi</keyword>
<accession>A0AAN8FRW7</accession>
<name>A0AAN8FRW7_TRICO</name>
<dbReference type="SMART" id="SM00032">
    <property type="entry name" value="CCP"/>
    <property type="match status" value="2"/>
</dbReference>
<evidence type="ECO:0000256" key="2">
    <source>
        <dbReference type="PROSITE-ProRule" id="PRU00302"/>
    </source>
</evidence>
<evidence type="ECO:0000313" key="4">
    <source>
        <dbReference type="EMBL" id="KAK5984656.1"/>
    </source>
</evidence>
<dbReference type="Pfam" id="PF00084">
    <property type="entry name" value="Sushi"/>
    <property type="match status" value="1"/>
</dbReference>
<proteinExistence type="predicted"/>
<dbReference type="PROSITE" id="PS50923">
    <property type="entry name" value="SUSHI"/>
    <property type="match status" value="1"/>
</dbReference>
<evidence type="ECO:0000313" key="5">
    <source>
        <dbReference type="Proteomes" id="UP001331761"/>
    </source>
</evidence>
<dbReference type="AlphaFoldDB" id="A0AAN8FRW7"/>
<dbReference type="InterPro" id="IPR000436">
    <property type="entry name" value="Sushi_SCR_CCP_dom"/>
</dbReference>
<evidence type="ECO:0000256" key="1">
    <source>
        <dbReference type="ARBA" id="ARBA00023157"/>
    </source>
</evidence>
<comment type="caution">
    <text evidence="4">The sequence shown here is derived from an EMBL/GenBank/DDBJ whole genome shotgun (WGS) entry which is preliminary data.</text>
</comment>
<dbReference type="Gene3D" id="2.10.70.10">
    <property type="entry name" value="Complement Module, domain 1"/>
    <property type="match status" value="1"/>
</dbReference>
<protein>
    <submittedName>
        <fullName evidence="4">Sushi domain protein</fullName>
    </submittedName>
</protein>
<dbReference type="Proteomes" id="UP001331761">
    <property type="component" value="Unassembled WGS sequence"/>
</dbReference>
<comment type="caution">
    <text evidence="2">Lacks conserved residue(s) required for the propagation of feature annotation.</text>
</comment>
<dbReference type="InterPro" id="IPR035976">
    <property type="entry name" value="Sushi/SCR/CCP_sf"/>
</dbReference>
<evidence type="ECO:0000259" key="3">
    <source>
        <dbReference type="PROSITE" id="PS50923"/>
    </source>
</evidence>
<feature type="domain" description="Sushi" evidence="3">
    <location>
        <begin position="1"/>
        <end position="42"/>
    </location>
</feature>
<dbReference type="SUPFAM" id="SSF57535">
    <property type="entry name" value="Complement control module/SCR domain"/>
    <property type="match status" value="2"/>
</dbReference>
<keyword evidence="1" id="KW-1015">Disulfide bond</keyword>
<gene>
    <name evidence="4" type="ORF">GCK32_015397</name>
</gene>
<sequence>MPPYDHGTIATLVCLQDYILSGSSTSTCISGIWTPGLGSCLLRSLQNSAVVPITVARHHSPASEEFCPAPVASPWGEITFSTTSTPKGFVSGTTAALRCTFGRWTVGPSFATCYRGAFRPLLGKCTDGRQSALPGVCMPLTPPSNGMV</sequence>
<keyword evidence="5" id="KW-1185">Reference proteome</keyword>
<dbReference type="EMBL" id="WIXE01002619">
    <property type="protein sequence ID" value="KAK5984656.1"/>
    <property type="molecule type" value="Genomic_DNA"/>
</dbReference>
<organism evidence="4 5">
    <name type="scientific">Trichostrongylus colubriformis</name>
    <name type="common">Black scour worm</name>
    <dbReference type="NCBI Taxonomy" id="6319"/>
    <lineage>
        <taxon>Eukaryota</taxon>
        <taxon>Metazoa</taxon>
        <taxon>Ecdysozoa</taxon>
        <taxon>Nematoda</taxon>
        <taxon>Chromadorea</taxon>
        <taxon>Rhabditida</taxon>
        <taxon>Rhabditina</taxon>
        <taxon>Rhabditomorpha</taxon>
        <taxon>Strongyloidea</taxon>
        <taxon>Trichostrongylidae</taxon>
        <taxon>Trichostrongylus</taxon>
    </lineage>
</organism>